<protein>
    <submittedName>
        <fullName evidence="1">Baseplate wedge protein</fullName>
    </submittedName>
</protein>
<reference evidence="1" key="1">
    <citation type="journal article" date="2021" name="Proc. Natl. Acad. Sci. U.S.A.">
        <title>A Catalog of Tens of Thousands of Viruses from Human Metagenomes Reveals Hidden Associations with Chronic Diseases.</title>
        <authorList>
            <person name="Tisza M.J."/>
            <person name="Buck C.B."/>
        </authorList>
    </citation>
    <scope>NUCLEOTIDE SEQUENCE</scope>
    <source>
        <strain evidence="1">Ctrpg19</strain>
    </source>
</reference>
<organism evidence="1">
    <name type="scientific">Siphoviridae sp. ctrpg19</name>
    <dbReference type="NCBI Taxonomy" id="2826481"/>
    <lineage>
        <taxon>Viruses</taxon>
        <taxon>Duplodnaviria</taxon>
        <taxon>Heunggongvirae</taxon>
        <taxon>Uroviricota</taxon>
        <taxon>Caudoviricetes</taxon>
    </lineage>
</organism>
<accession>A0A8S5MKA7</accession>
<dbReference type="EMBL" id="BK014923">
    <property type="protein sequence ID" value="DAD82648.1"/>
    <property type="molecule type" value="Genomic_DNA"/>
</dbReference>
<name>A0A8S5MKA7_9CAUD</name>
<sequence>MYTEQELQISNKSYTNKDFQTIYPELLDLVPKLTDKWAPMNSNESDPGVVLLKLGALLADKNNYNIDKNILETFPLSVTQQSNARKLYDMLGYSMSWYKAS</sequence>
<proteinExistence type="predicted"/>
<evidence type="ECO:0000313" key="1">
    <source>
        <dbReference type="EMBL" id="DAD82648.1"/>
    </source>
</evidence>